<dbReference type="HOGENOM" id="CLU_738923_0_0_2"/>
<evidence type="ECO:0000313" key="3">
    <source>
        <dbReference type="Proteomes" id="UP000007812"/>
    </source>
</evidence>
<sequence length="388" mass="42466">MSMNKVIVIGIIAIAVILISLLGFMSLNVNRSSNVQYARVNLQTAPSSQVLLSPVQVQASTGLSSYVVGSWIEVSNLSGLFPTQSATSNQPQLSLFFNNLSKIVGITYAEVLIHNSTSTATLLVSKISSQNVTNDFRRLALVLVAGYNFNVNKSGNFEYVYGNISNTGLALGYDGKYFVASVVTGSNNLDQSALSLLLNQYQTAVSSQLPLVQPPSIFQAVSNMKQVLWAYVNFTALRSVNISAYSTHLNYNNFANMNGLNAGLMREYNNTRILMNVSTGYLTLYANDSSLLLIEVTQYNTQSQAMNQYNSTLRFYQSLHNLTGQNYVVSQGVENNAPYFIVNPNPFNNNTLILVANSGSYLISETNYAKVASQSLLLNYLQGLLSQL</sequence>
<keyword evidence="3" id="KW-1185">Reference proteome</keyword>
<dbReference type="PATRIC" id="fig|1006006.8.peg.862"/>
<keyword evidence="1" id="KW-1133">Transmembrane helix</keyword>
<dbReference type="eggNOG" id="arCOG12533">
    <property type="taxonomic scope" value="Archaea"/>
</dbReference>
<organism evidence="2 3">
    <name type="scientific">Metallosphaera cuprina (strain Ar-4)</name>
    <dbReference type="NCBI Taxonomy" id="1006006"/>
    <lineage>
        <taxon>Archaea</taxon>
        <taxon>Thermoproteota</taxon>
        <taxon>Thermoprotei</taxon>
        <taxon>Sulfolobales</taxon>
        <taxon>Sulfolobaceae</taxon>
        <taxon>Metallosphaera</taxon>
    </lineage>
</organism>
<dbReference type="STRING" id="1006006.Mcup_0864"/>
<keyword evidence="1" id="KW-0812">Transmembrane</keyword>
<gene>
    <name evidence="2" type="ordered locus">Mcup_0864</name>
</gene>
<evidence type="ECO:0000256" key="1">
    <source>
        <dbReference type="SAM" id="Phobius"/>
    </source>
</evidence>
<keyword evidence="1" id="KW-0472">Membrane</keyword>
<reference evidence="2 3" key="1">
    <citation type="journal article" date="2011" name="J. Bacteriol.">
        <title>Complete genome sequence of Metallosphaera cuprina, a metal sulfide-oxidizing archaeon from a hot spring.</title>
        <authorList>
            <person name="Liu L.J."/>
            <person name="You X.Y."/>
            <person name="Zheng H."/>
            <person name="Wang S."/>
            <person name="Jiang C.Y."/>
            <person name="Liu S.J."/>
        </authorList>
    </citation>
    <scope>NUCLEOTIDE SEQUENCE [LARGE SCALE GENOMIC DNA]</scope>
    <source>
        <strain evidence="2 3">Ar-4</strain>
    </source>
</reference>
<dbReference type="Proteomes" id="UP000007812">
    <property type="component" value="Chromosome"/>
</dbReference>
<proteinExistence type="predicted"/>
<dbReference type="AlphaFoldDB" id="F4G2C1"/>
<name>F4G2C1_METCR</name>
<dbReference type="EMBL" id="CP002656">
    <property type="protein sequence ID" value="AEB94969.1"/>
    <property type="molecule type" value="Genomic_DNA"/>
</dbReference>
<dbReference type="KEGG" id="mcn:Mcup_0864"/>
<accession>F4G2C1</accession>
<feature type="transmembrane region" description="Helical" evidence="1">
    <location>
        <begin position="6"/>
        <end position="29"/>
    </location>
</feature>
<protein>
    <submittedName>
        <fullName evidence="2">Uncharacterized protein</fullName>
    </submittedName>
</protein>
<evidence type="ECO:0000313" key="2">
    <source>
        <dbReference type="EMBL" id="AEB94969.1"/>
    </source>
</evidence>